<dbReference type="GO" id="GO:0005840">
    <property type="term" value="C:ribosome"/>
    <property type="evidence" value="ECO:0007669"/>
    <property type="project" value="UniProtKB-KW"/>
</dbReference>
<evidence type="ECO:0000256" key="2">
    <source>
        <dbReference type="ARBA" id="ARBA00022730"/>
    </source>
</evidence>
<dbReference type="GO" id="GO:0019843">
    <property type="term" value="F:rRNA binding"/>
    <property type="evidence" value="ECO:0007669"/>
    <property type="project" value="UniProtKB-UniRule"/>
</dbReference>
<evidence type="ECO:0000256" key="5">
    <source>
        <dbReference type="ARBA" id="ARBA00023274"/>
    </source>
</evidence>
<dbReference type="InterPro" id="IPR009027">
    <property type="entry name" value="Ribosomal_bL9/RNase_H1_N"/>
</dbReference>
<keyword evidence="4 7" id="KW-0689">Ribosomal protein</keyword>
<gene>
    <name evidence="7" type="primary">rplI</name>
    <name evidence="9" type="ORF">AUK40_04920</name>
</gene>
<accession>A0A1J5IZ14</accession>
<dbReference type="AlphaFoldDB" id="A0A1J5IZ14"/>
<dbReference type="InterPro" id="IPR020069">
    <property type="entry name" value="Ribosomal_bL9_C"/>
</dbReference>
<dbReference type="Gene3D" id="3.10.430.100">
    <property type="entry name" value="Ribosomal protein L9, C-terminal domain"/>
    <property type="match status" value="1"/>
</dbReference>
<evidence type="ECO:0000256" key="7">
    <source>
        <dbReference type="HAMAP-Rule" id="MF_00503"/>
    </source>
</evidence>
<dbReference type="PANTHER" id="PTHR21368">
    <property type="entry name" value="50S RIBOSOMAL PROTEIN L9"/>
    <property type="match status" value="1"/>
</dbReference>
<dbReference type="Pfam" id="PF03948">
    <property type="entry name" value="Ribosomal_L9_C"/>
    <property type="match status" value="1"/>
</dbReference>
<keyword evidence="3 7" id="KW-0694">RNA-binding</keyword>
<proteinExistence type="inferred from homology"/>
<evidence type="ECO:0000313" key="9">
    <source>
        <dbReference type="EMBL" id="OIP96480.1"/>
    </source>
</evidence>
<dbReference type="InterPro" id="IPR020594">
    <property type="entry name" value="Ribosomal_bL9_bac/chp"/>
</dbReference>
<dbReference type="PROSITE" id="PS00651">
    <property type="entry name" value="RIBOSOMAL_L9"/>
    <property type="match status" value="1"/>
</dbReference>
<dbReference type="SUPFAM" id="SSF55658">
    <property type="entry name" value="L9 N-domain-like"/>
    <property type="match status" value="1"/>
</dbReference>
<dbReference type="Proteomes" id="UP000183245">
    <property type="component" value="Unassembled WGS sequence"/>
</dbReference>
<evidence type="ECO:0000256" key="6">
    <source>
        <dbReference type="ARBA" id="ARBA00035292"/>
    </source>
</evidence>
<dbReference type="Pfam" id="PF01281">
    <property type="entry name" value="Ribosomal_L9_N"/>
    <property type="match status" value="1"/>
</dbReference>
<dbReference type="GO" id="GO:0003735">
    <property type="term" value="F:structural constituent of ribosome"/>
    <property type="evidence" value="ECO:0007669"/>
    <property type="project" value="InterPro"/>
</dbReference>
<name>A0A1J5IZ14_9BACT</name>
<comment type="caution">
    <text evidence="9">The sequence shown here is derived from an EMBL/GenBank/DDBJ whole genome shotgun (WGS) entry which is preliminary data.</text>
</comment>
<evidence type="ECO:0000256" key="3">
    <source>
        <dbReference type="ARBA" id="ARBA00022884"/>
    </source>
</evidence>
<organism evidence="9 10">
    <name type="scientific">Candidatus Wirthbacteria bacterium CG2_30_54_11</name>
    <dbReference type="NCBI Taxonomy" id="1817892"/>
    <lineage>
        <taxon>Bacteria</taxon>
        <taxon>Candidatus Wirthbacteria</taxon>
    </lineage>
</organism>
<dbReference type="EMBL" id="MNZT01000084">
    <property type="protein sequence ID" value="OIP96480.1"/>
    <property type="molecule type" value="Genomic_DNA"/>
</dbReference>
<dbReference type="STRING" id="1817892.AUK40_04920"/>
<evidence type="ECO:0000259" key="8">
    <source>
        <dbReference type="PROSITE" id="PS00651"/>
    </source>
</evidence>
<dbReference type="InterPro" id="IPR036935">
    <property type="entry name" value="Ribosomal_bL9_N_sf"/>
</dbReference>
<dbReference type="InterPro" id="IPR000244">
    <property type="entry name" value="Ribosomal_bL9"/>
</dbReference>
<keyword evidence="5 7" id="KW-0687">Ribonucleoprotein</keyword>
<dbReference type="InterPro" id="IPR020070">
    <property type="entry name" value="Ribosomal_bL9_N"/>
</dbReference>
<dbReference type="Gene3D" id="3.40.5.10">
    <property type="entry name" value="Ribosomal protein L9, N-terminal domain"/>
    <property type="match status" value="1"/>
</dbReference>
<dbReference type="GO" id="GO:1990904">
    <property type="term" value="C:ribonucleoprotein complex"/>
    <property type="evidence" value="ECO:0007669"/>
    <property type="project" value="UniProtKB-KW"/>
</dbReference>
<evidence type="ECO:0000256" key="4">
    <source>
        <dbReference type="ARBA" id="ARBA00022980"/>
    </source>
</evidence>
<comment type="similarity">
    <text evidence="1 7">Belongs to the bacterial ribosomal protein bL9 family.</text>
</comment>
<dbReference type="NCBIfam" id="TIGR00158">
    <property type="entry name" value="L9"/>
    <property type="match status" value="1"/>
</dbReference>
<evidence type="ECO:0000313" key="10">
    <source>
        <dbReference type="Proteomes" id="UP000183245"/>
    </source>
</evidence>
<dbReference type="InterPro" id="IPR036791">
    <property type="entry name" value="Ribosomal_bL9_C_sf"/>
</dbReference>
<reference evidence="9 10" key="1">
    <citation type="journal article" date="2016" name="Environ. Microbiol.">
        <title>Genomic resolution of a cold subsurface aquifer community provides metabolic insights for novel microbes adapted to high CO concentrations.</title>
        <authorList>
            <person name="Probst A.J."/>
            <person name="Castelle C.J."/>
            <person name="Singh A."/>
            <person name="Brown C.T."/>
            <person name="Anantharaman K."/>
            <person name="Sharon I."/>
            <person name="Hug L.A."/>
            <person name="Burstein D."/>
            <person name="Emerson J.B."/>
            <person name="Thomas B.C."/>
            <person name="Banfield J.F."/>
        </authorList>
    </citation>
    <scope>NUCLEOTIDE SEQUENCE [LARGE SCALE GENOMIC DNA]</scope>
    <source>
        <strain evidence="9">CG2_30_54_11</strain>
    </source>
</reference>
<dbReference type="SUPFAM" id="SSF55653">
    <property type="entry name" value="Ribosomal protein L9 C-domain"/>
    <property type="match status" value="1"/>
</dbReference>
<keyword evidence="2 7" id="KW-0699">rRNA-binding</keyword>
<sequence>MIKVILKQDVPSLGKKGELKNVKDGYARNFLFPQALAVFATPAMEEQSKEEAVARARREEKRKEHMLHLAETVSTVQITLYAKVGETGHLFGSITTAQIAEAFTAYAKKAFEDKDVSFDKSKFTSEPIKTLGIHPVTLKIGEGIEGAFSVMVESDDKQKDLEHKAKKKVAKKAKAKS</sequence>
<evidence type="ECO:0000256" key="1">
    <source>
        <dbReference type="ARBA" id="ARBA00010605"/>
    </source>
</evidence>
<dbReference type="GO" id="GO:0006412">
    <property type="term" value="P:translation"/>
    <property type="evidence" value="ECO:0007669"/>
    <property type="project" value="UniProtKB-UniRule"/>
</dbReference>
<protein>
    <recommendedName>
        <fullName evidence="6 7">Large ribosomal subunit protein bL9</fullName>
    </recommendedName>
</protein>
<feature type="domain" description="Ribosomal protein L9" evidence="8">
    <location>
        <begin position="14"/>
        <end position="41"/>
    </location>
</feature>
<dbReference type="HAMAP" id="MF_00503">
    <property type="entry name" value="Ribosomal_bL9"/>
    <property type="match status" value="1"/>
</dbReference>
<comment type="function">
    <text evidence="7">Binds to the 23S rRNA.</text>
</comment>